<dbReference type="AlphaFoldDB" id="A0A382Q4B8"/>
<protein>
    <submittedName>
        <fullName evidence="1">Uncharacterized protein</fullName>
    </submittedName>
</protein>
<reference evidence="1" key="1">
    <citation type="submission" date="2018-05" db="EMBL/GenBank/DDBJ databases">
        <authorList>
            <person name="Lanie J.A."/>
            <person name="Ng W.-L."/>
            <person name="Kazmierczak K.M."/>
            <person name="Andrzejewski T.M."/>
            <person name="Davidsen T.M."/>
            <person name="Wayne K.J."/>
            <person name="Tettelin H."/>
            <person name="Glass J.I."/>
            <person name="Rusch D."/>
            <person name="Podicherti R."/>
            <person name="Tsui H.-C.T."/>
            <person name="Winkler M.E."/>
        </authorList>
    </citation>
    <scope>NUCLEOTIDE SEQUENCE</scope>
</reference>
<evidence type="ECO:0000313" key="1">
    <source>
        <dbReference type="EMBL" id="SVC80389.1"/>
    </source>
</evidence>
<gene>
    <name evidence="1" type="ORF">METZ01_LOCUS333243</name>
</gene>
<proteinExistence type="predicted"/>
<feature type="non-terminal residue" evidence="1">
    <location>
        <position position="1"/>
    </location>
</feature>
<accession>A0A382Q4B8</accession>
<sequence>VSTRKLAYTLSSPMVVPPPSYLPQIALQAVSILPQDRQAIDPENIPKMMRLRYGQ</sequence>
<dbReference type="EMBL" id="UINC01111865">
    <property type="protein sequence ID" value="SVC80389.1"/>
    <property type="molecule type" value="Genomic_DNA"/>
</dbReference>
<name>A0A382Q4B8_9ZZZZ</name>
<organism evidence="1">
    <name type="scientific">marine metagenome</name>
    <dbReference type="NCBI Taxonomy" id="408172"/>
    <lineage>
        <taxon>unclassified sequences</taxon>
        <taxon>metagenomes</taxon>
        <taxon>ecological metagenomes</taxon>
    </lineage>
</organism>